<feature type="transmembrane region" description="Helical" evidence="2">
    <location>
        <begin position="71"/>
        <end position="95"/>
    </location>
</feature>
<keyword evidence="4" id="KW-1185">Reference proteome</keyword>
<dbReference type="Proteomes" id="UP000321379">
    <property type="component" value="Unassembled WGS sequence"/>
</dbReference>
<dbReference type="InterPro" id="IPR051791">
    <property type="entry name" value="Pra-immunoreactive"/>
</dbReference>
<accession>A0A5C8UU41</accession>
<keyword evidence="2" id="KW-0472">Membrane</keyword>
<proteinExistence type="predicted"/>
<sequence>MASPLSPDSKSADREAGDWPGRRLGLPESGPRSVARLGRRVAALVIDWGLAYLLAWVFFSTPGASPDPFTILAIFAILQIVFLALLGGSVGHLLLGMRLVPLVPGWIGVWRPAVRTVFLCIGIPALIWDRDQRGFHDRLAGTVLVRR</sequence>
<name>A0A5C8UU41_9MICO</name>
<feature type="compositionally biased region" description="Basic and acidic residues" evidence="1">
    <location>
        <begin position="10"/>
        <end position="21"/>
    </location>
</feature>
<dbReference type="PANTHER" id="PTHR36115:SF6">
    <property type="entry name" value="PROLINE-RICH ANTIGEN HOMOLOG"/>
    <property type="match status" value="1"/>
</dbReference>
<organism evidence="3 4">
    <name type="scientific">Lacisediminihabitans profunda</name>
    <dbReference type="NCBI Taxonomy" id="2594790"/>
    <lineage>
        <taxon>Bacteria</taxon>
        <taxon>Bacillati</taxon>
        <taxon>Actinomycetota</taxon>
        <taxon>Actinomycetes</taxon>
        <taxon>Micrococcales</taxon>
        <taxon>Microbacteriaceae</taxon>
        <taxon>Lacisediminihabitans</taxon>
    </lineage>
</organism>
<dbReference type="PIRSF" id="PIRSF021697">
    <property type="entry name" value="UCP021697"/>
    <property type="match status" value="1"/>
</dbReference>
<feature type="transmembrane region" description="Helical" evidence="2">
    <location>
        <begin position="107"/>
        <end position="128"/>
    </location>
</feature>
<keyword evidence="2" id="KW-1133">Transmembrane helix</keyword>
<gene>
    <name evidence="3" type="ORF">FVP33_04440</name>
</gene>
<dbReference type="PANTHER" id="PTHR36115">
    <property type="entry name" value="PROLINE-RICH ANTIGEN HOMOLOG-RELATED"/>
    <property type="match status" value="1"/>
</dbReference>
<reference evidence="3 4" key="1">
    <citation type="submission" date="2019-08" db="EMBL/GenBank/DDBJ databases">
        <title>Bacterial whole genome sequence for Glaciihabitans sp. CHu50b-6-2.</title>
        <authorList>
            <person name="Jin L."/>
        </authorList>
    </citation>
    <scope>NUCLEOTIDE SEQUENCE [LARGE SCALE GENOMIC DNA]</scope>
    <source>
        <strain evidence="3 4">CHu50b-6-2</strain>
    </source>
</reference>
<dbReference type="EMBL" id="VRMG01000004">
    <property type="protein sequence ID" value="TXN32163.1"/>
    <property type="molecule type" value="Genomic_DNA"/>
</dbReference>
<evidence type="ECO:0000256" key="2">
    <source>
        <dbReference type="SAM" id="Phobius"/>
    </source>
</evidence>
<evidence type="ECO:0000256" key="1">
    <source>
        <dbReference type="SAM" id="MobiDB-lite"/>
    </source>
</evidence>
<comment type="caution">
    <text evidence="3">The sequence shown here is derived from an EMBL/GenBank/DDBJ whole genome shotgun (WGS) entry which is preliminary data.</text>
</comment>
<feature type="transmembrane region" description="Helical" evidence="2">
    <location>
        <begin position="41"/>
        <end position="59"/>
    </location>
</feature>
<dbReference type="InterPro" id="IPR016795">
    <property type="entry name" value="UCP021697"/>
</dbReference>
<protein>
    <submittedName>
        <fullName evidence="3">RDD family protein</fullName>
    </submittedName>
</protein>
<keyword evidence="2" id="KW-0812">Transmembrane</keyword>
<feature type="region of interest" description="Disordered" evidence="1">
    <location>
        <begin position="1"/>
        <end position="25"/>
    </location>
</feature>
<evidence type="ECO:0000313" key="3">
    <source>
        <dbReference type="EMBL" id="TXN32163.1"/>
    </source>
</evidence>
<dbReference type="AlphaFoldDB" id="A0A5C8UU41"/>
<evidence type="ECO:0000313" key="4">
    <source>
        <dbReference type="Proteomes" id="UP000321379"/>
    </source>
</evidence>
<dbReference type="RefSeq" id="WP_147782414.1">
    <property type="nucleotide sequence ID" value="NZ_VRMG01000004.1"/>
</dbReference>